<feature type="active site" description="Proton acceptor" evidence="12">
    <location>
        <position position="324"/>
    </location>
</feature>
<evidence type="ECO:0000256" key="13">
    <source>
        <dbReference type="PIRSR" id="PIRSR005096-2"/>
    </source>
</evidence>
<evidence type="ECO:0000256" key="3">
    <source>
        <dbReference type="ARBA" id="ARBA00005028"/>
    </source>
</evidence>
<dbReference type="Pfam" id="PF01263">
    <property type="entry name" value="Aldose_epim"/>
    <property type="match status" value="1"/>
</dbReference>
<dbReference type="GO" id="GO:0033499">
    <property type="term" value="P:galactose catabolic process via UDP-galactose, Leloir pathway"/>
    <property type="evidence" value="ECO:0007669"/>
    <property type="project" value="TreeGrafter"/>
</dbReference>
<reference evidence="15 16" key="1">
    <citation type="submission" date="2020-01" db="EMBL/GenBank/DDBJ databases">
        <title>Complete genome sequence of Chitinophaga sp. H33E-04 isolated from quinoa roots.</title>
        <authorList>
            <person name="Weon H.-Y."/>
            <person name="Lee S.A."/>
        </authorList>
    </citation>
    <scope>NUCLEOTIDE SEQUENCE [LARGE SCALE GENOMIC DNA]</scope>
    <source>
        <strain evidence="15 16">H33E-04</strain>
    </source>
</reference>
<keyword evidence="9 11" id="KW-0413">Isomerase</keyword>
<dbReference type="PROSITE" id="PS00545">
    <property type="entry name" value="ALDOSE_1_EPIMERASE"/>
    <property type="match status" value="1"/>
</dbReference>
<dbReference type="KEGG" id="chih:GWR21_05410"/>
<dbReference type="InterPro" id="IPR015443">
    <property type="entry name" value="Aldose_1-epimerase"/>
</dbReference>
<comment type="catalytic activity">
    <reaction evidence="1 11">
        <text>alpha-D-glucose = beta-D-glucose</text>
        <dbReference type="Rhea" id="RHEA:10264"/>
        <dbReference type="ChEBI" id="CHEBI:15903"/>
        <dbReference type="ChEBI" id="CHEBI:17925"/>
        <dbReference type="EC" id="5.1.3.3"/>
    </reaction>
</comment>
<evidence type="ECO:0000256" key="12">
    <source>
        <dbReference type="PIRSR" id="PIRSR005096-1"/>
    </source>
</evidence>
<dbReference type="InterPro" id="IPR011013">
    <property type="entry name" value="Gal_mutarotase_sf_dom"/>
</dbReference>
<dbReference type="InterPro" id="IPR047215">
    <property type="entry name" value="Galactose_mutarotase-like"/>
</dbReference>
<keyword evidence="8" id="KW-0106">Calcium</keyword>
<name>A0A6B9ZC27_9BACT</name>
<dbReference type="GO" id="GO:0004034">
    <property type="term" value="F:aldose 1-epimerase activity"/>
    <property type="evidence" value="ECO:0007669"/>
    <property type="project" value="UniProtKB-EC"/>
</dbReference>
<sequence>MLNIKSGTLSATLSTYQETDGTALQQITLENGIITVQLINLGATITSIHTPDRTGSNKNIVAGFPHPHNYRDNPAYFGSTVGRYANRIAGGRLTIGNMHYQLPVNNGNNHLHGGVDGFHKKAWQVTSCTENEEQAAVTMEYVSRTGEEGYPGTLTVHVTYALDLHNRLSILYMAYTDQATVVSLTNHSYFNLTGFEQPLVTDHLLRINATAYTEKNDNNTPTGQILPVAGTPLDFTSFTPLGTNIDLLTADGGFDHNYVLDHASSPSGNPATPAAELEDPSSGRFVQVFTDQPGLQLYSANYWDGSLTGAHGRAYLRHGAVALETQAFPDSPNQPHFPNTILRPGEIYKRETVFAFGVR</sequence>
<evidence type="ECO:0000256" key="4">
    <source>
        <dbReference type="ARBA" id="ARBA00006206"/>
    </source>
</evidence>
<evidence type="ECO:0000256" key="1">
    <source>
        <dbReference type="ARBA" id="ARBA00001614"/>
    </source>
</evidence>
<evidence type="ECO:0000256" key="5">
    <source>
        <dbReference type="ARBA" id="ARBA00011245"/>
    </source>
</evidence>
<gene>
    <name evidence="15" type="ORF">GWR21_05410</name>
</gene>
<comment type="subunit">
    <text evidence="5">Monomer.</text>
</comment>
<evidence type="ECO:0000256" key="7">
    <source>
        <dbReference type="ARBA" id="ARBA00014165"/>
    </source>
</evidence>
<dbReference type="PANTHER" id="PTHR10091:SF0">
    <property type="entry name" value="GALACTOSE MUTAROTASE"/>
    <property type="match status" value="1"/>
</dbReference>
<dbReference type="InterPro" id="IPR014718">
    <property type="entry name" value="GH-type_carb-bd"/>
</dbReference>
<evidence type="ECO:0000313" key="16">
    <source>
        <dbReference type="Proteomes" id="UP000476411"/>
    </source>
</evidence>
<keyword evidence="16" id="KW-1185">Reference proteome</keyword>
<dbReference type="SUPFAM" id="SSF74650">
    <property type="entry name" value="Galactose mutarotase-like"/>
    <property type="match status" value="1"/>
</dbReference>
<dbReference type="GO" id="GO:0030246">
    <property type="term" value="F:carbohydrate binding"/>
    <property type="evidence" value="ECO:0007669"/>
    <property type="project" value="InterPro"/>
</dbReference>
<evidence type="ECO:0000256" key="14">
    <source>
        <dbReference type="PIRSR" id="PIRSR005096-3"/>
    </source>
</evidence>
<dbReference type="EMBL" id="CP048113">
    <property type="protein sequence ID" value="QHS59051.1"/>
    <property type="molecule type" value="Genomic_DNA"/>
</dbReference>
<comment type="cofactor">
    <cofactor evidence="2">
        <name>Ca(2+)</name>
        <dbReference type="ChEBI" id="CHEBI:29108"/>
    </cofactor>
</comment>
<dbReference type="PIRSF" id="PIRSF005096">
    <property type="entry name" value="GALM"/>
    <property type="match status" value="1"/>
</dbReference>
<dbReference type="CDD" id="cd09019">
    <property type="entry name" value="galactose_mutarotase_like"/>
    <property type="match status" value="1"/>
</dbReference>
<organism evidence="15 16">
    <name type="scientific">Chitinophaga agri</name>
    <dbReference type="NCBI Taxonomy" id="2703787"/>
    <lineage>
        <taxon>Bacteria</taxon>
        <taxon>Pseudomonadati</taxon>
        <taxon>Bacteroidota</taxon>
        <taxon>Chitinophagia</taxon>
        <taxon>Chitinophagales</taxon>
        <taxon>Chitinophagaceae</taxon>
        <taxon>Chitinophaga</taxon>
    </lineage>
</organism>
<evidence type="ECO:0000256" key="9">
    <source>
        <dbReference type="ARBA" id="ARBA00023235"/>
    </source>
</evidence>
<feature type="active site" description="Proton donor" evidence="12">
    <location>
        <position position="187"/>
    </location>
</feature>
<accession>A0A6B9ZC27</accession>
<comment type="pathway">
    <text evidence="3 11">Carbohydrate metabolism; hexose metabolism.</text>
</comment>
<evidence type="ECO:0000313" key="15">
    <source>
        <dbReference type="EMBL" id="QHS59051.1"/>
    </source>
</evidence>
<dbReference type="InterPro" id="IPR008183">
    <property type="entry name" value="Aldose_1/G6P_1-epimerase"/>
</dbReference>
<evidence type="ECO:0000256" key="10">
    <source>
        <dbReference type="ARBA" id="ARBA00023277"/>
    </source>
</evidence>
<dbReference type="PANTHER" id="PTHR10091">
    <property type="entry name" value="ALDOSE-1-EPIMERASE"/>
    <property type="match status" value="1"/>
</dbReference>
<dbReference type="NCBIfam" id="NF008277">
    <property type="entry name" value="PRK11055.1"/>
    <property type="match status" value="1"/>
</dbReference>
<keyword evidence="10 11" id="KW-0119">Carbohydrate metabolism</keyword>
<proteinExistence type="inferred from homology"/>
<comment type="similarity">
    <text evidence="4 11">Belongs to the aldose epimerase family.</text>
</comment>
<feature type="binding site" evidence="14">
    <location>
        <begin position="86"/>
        <end position="87"/>
    </location>
    <ligand>
        <name>beta-D-galactose</name>
        <dbReference type="ChEBI" id="CHEBI:27667"/>
    </ligand>
</feature>
<dbReference type="GO" id="GO:0006006">
    <property type="term" value="P:glucose metabolic process"/>
    <property type="evidence" value="ECO:0007669"/>
    <property type="project" value="TreeGrafter"/>
</dbReference>
<dbReference type="Gene3D" id="2.70.98.10">
    <property type="match status" value="1"/>
</dbReference>
<evidence type="ECO:0000256" key="11">
    <source>
        <dbReference type="PIRNR" id="PIRNR005096"/>
    </source>
</evidence>
<protein>
    <recommendedName>
        <fullName evidence="7 11">Aldose 1-epimerase</fullName>
        <ecNumber evidence="6 11">5.1.3.3</ecNumber>
    </recommendedName>
</protein>
<dbReference type="InterPro" id="IPR018052">
    <property type="entry name" value="Ald1_epimerase_CS"/>
</dbReference>
<feature type="binding site" evidence="13">
    <location>
        <position position="255"/>
    </location>
    <ligand>
        <name>beta-D-galactose</name>
        <dbReference type="ChEBI" id="CHEBI:27667"/>
    </ligand>
</feature>
<evidence type="ECO:0000256" key="6">
    <source>
        <dbReference type="ARBA" id="ARBA00013185"/>
    </source>
</evidence>
<dbReference type="UniPathway" id="UPA00242"/>
<evidence type="ECO:0000256" key="8">
    <source>
        <dbReference type="ARBA" id="ARBA00022837"/>
    </source>
</evidence>
<dbReference type="Proteomes" id="UP000476411">
    <property type="component" value="Chromosome"/>
</dbReference>
<feature type="binding site" evidence="14">
    <location>
        <begin position="187"/>
        <end position="189"/>
    </location>
    <ligand>
        <name>beta-D-galactose</name>
        <dbReference type="ChEBI" id="CHEBI:27667"/>
    </ligand>
</feature>
<evidence type="ECO:0000256" key="2">
    <source>
        <dbReference type="ARBA" id="ARBA00001913"/>
    </source>
</evidence>
<dbReference type="EC" id="5.1.3.3" evidence="6 11"/>
<dbReference type="RefSeq" id="WP_162330753.1">
    <property type="nucleotide sequence ID" value="NZ_CP048113.1"/>
</dbReference>
<dbReference type="AlphaFoldDB" id="A0A6B9ZC27"/>